<protein>
    <submittedName>
        <fullName evidence="1">Glycogen debranching enzyme</fullName>
    </submittedName>
</protein>
<dbReference type="PANTHER" id="PTHR43002">
    <property type="entry name" value="GLYCOGEN DEBRANCHING ENZYME"/>
    <property type="match status" value="1"/>
</dbReference>
<accession>A0A6G3TC37</accession>
<dbReference type="EMBL" id="JAAGMQ010000382">
    <property type="protein sequence ID" value="NEC34106.1"/>
    <property type="molecule type" value="Genomic_DNA"/>
</dbReference>
<organism evidence="1 2">
    <name type="scientific">Streptomyces rubrogriseus</name>
    <dbReference type="NCBI Taxonomy" id="194673"/>
    <lineage>
        <taxon>Bacteria</taxon>
        <taxon>Bacillati</taxon>
        <taxon>Actinomycetota</taxon>
        <taxon>Actinomycetes</taxon>
        <taxon>Kitasatosporales</taxon>
        <taxon>Streptomycetaceae</taxon>
        <taxon>Streptomyces</taxon>
        <taxon>Streptomyces violaceoruber group</taxon>
    </lineage>
</organism>
<reference evidence="1 2" key="1">
    <citation type="submission" date="2020-01" db="EMBL/GenBank/DDBJ databases">
        <title>Insect and environment-associated Actinomycetes.</title>
        <authorList>
            <person name="Currrie C."/>
            <person name="Chevrette M."/>
            <person name="Carlson C."/>
            <person name="Stubbendieck R."/>
            <person name="Wendt-Pienkowski E."/>
        </authorList>
    </citation>
    <scope>NUCLEOTIDE SEQUENCE [LARGE SCALE GENOMIC DNA]</scope>
    <source>
        <strain evidence="1 2">SID7739</strain>
    </source>
</reference>
<gene>
    <name evidence="1" type="ORF">G3I66_13095</name>
</gene>
<feature type="non-terminal residue" evidence="1">
    <location>
        <position position="71"/>
    </location>
</feature>
<evidence type="ECO:0000313" key="1">
    <source>
        <dbReference type="EMBL" id="NEC34106.1"/>
    </source>
</evidence>
<dbReference type="Gene3D" id="3.20.20.80">
    <property type="entry name" value="Glycosidases"/>
    <property type="match status" value="1"/>
</dbReference>
<sequence length="71" mass="8215">IMDSLRYWVTEMHVDGFRFDLAATLARQFHEVDRLSAFFDLIQQDPVISRVKLIAEPWDVGEGGYQVGNFP</sequence>
<dbReference type="AlphaFoldDB" id="A0A6G3TC37"/>
<name>A0A6G3TC37_9ACTN</name>
<dbReference type="Proteomes" id="UP000475666">
    <property type="component" value="Unassembled WGS sequence"/>
</dbReference>
<comment type="caution">
    <text evidence="1">The sequence shown here is derived from an EMBL/GenBank/DDBJ whole genome shotgun (WGS) entry which is preliminary data.</text>
</comment>
<proteinExistence type="predicted"/>
<feature type="non-terminal residue" evidence="1">
    <location>
        <position position="1"/>
    </location>
</feature>
<dbReference type="InterPro" id="IPR017853">
    <property type="entry name" value="GH"/>
</dbReference>
<dbReference type="SUPFAM" id="SSF51445">
    <property type="entry name" value="(Trans)glycosidases"/>
    <property type="match status" value="1"/>
</dbReference>
<evidence type="ECO:0000313" key="2">
    <source>
        <dbReference type="Proteomes" id="UP000475666"/>
    </source>
</evidence>